<reference evidence="2" key="1">
    <citation type="submission" date="2014-11" db="EMBL/GenBank/DDBJ databases">
        <authorList>
            <person name="Otto D Thomas"/>
            <person name="Naeem Raeece"/>
        </authorList>
    </citation>
    <scope>NUCLEOTIDE SEQUENCE</scope>
</reference>
<sequence>MRDRDIERMQQRESRPNPEEQGQMGSNGPLTGVGEPLLAFPQPSLLHSLPCSNLPPFLQIPQQTWPHYRPQFPLPPFLCLPAGVGGQVSGNVPVAPPGMEGQISEVLLVVPPGMGGQLDRGHGRGEERSARPVGGNQPFLQDLAILQVGREGGLPHLAGSLGGWLGGGKGNGGTGKKKKKKRKEGTGDVEMEDADRQARLRAWDRDIEAEGERAEGRKKKRGKGGAGDVVMEDAEQA</sequence>
<feature type="compositionally biased region" description="Basic and acidic residues" evidence="1">
    <location>
        <begin position="1"/>
        <end position="18"/>
    </location>
</feature>
<feature type="compositionally biased region" description="Gly residues" evidence="1">
    <location>
        <begin position="163"/>
        <end position="174"/>
    </location>
</feature>
<accession>A0A0G4H5Y4</accession>
<dbReference type="AlphaFoldDB" id="A0A0G4H5Y4"/>
<evidence type="ECO:0000313" key="2">
    <source>
        <dbReference type="EMBL" id="CEM39230.1"/>
    </source>
</evidence>
<organism evidence="2">
    <name type="scientific">Chromera velia CCMP2878</name>
    <dbReference type="NCBI Taxonomy" id="1169474"/>
    <lineage>
        <taxon>Eukaryota</taxon>
        <taxon>Sar</taxon>
        <taxon>Alveolata</taxon>
        <taxon>Colpodellida</taxon>
        <taxon>Chromeraceae</taxon>
        <taxon>Chromera</taxon>
    </lineage>
</organism>
<protein>
    <submittedName>
        <fullName evidence="2">Uncharacterized protein</fullName>
    </submittedName>
</protein>
<evidence type="ECO:0000256" key="1">
    <source>
        <dbReference type="SAM" id="MobiDB-lite"/>
    </source>
</evidence>
<feature type="region of interest" description="Disordered" evidence="1">
    <location>
        <begin position="1"/>
        <end position="37"/>
    </location>
</feature>
<proteinExistence type="predicted"/>
<name>A0A0G4H5Y4_9ALVE</name>
<gene>
    <name evidence="2" type="ORF">Cvel_24811</name>
</gene>
<feature type="compositionally biased region" description="Basic and acidic residues" evidence="1">
    <location>
        <begin position="194"/>
        <end position="215"/>
    </location>
</feature>
<dbReference type="VEuPathDB" id="CryptoDB:Cvel_24811"/>
<dbReference type="PhylomeDB" id="A0A0G4H5Y4"/>
<dbReference type="EMBL" id="CDMZ01001913">
    <property type="protein sequence ID" value="CEM39230.1"/>
    <property type="molecule type" value="Genomic_DNA"/>
</dbReference>
<feature type="region of interest" description="Disordered" evidence="1">
    <location>
        <begin position="163"/>
        <end position="237"/>
    </location>
</feature>